<dbReference type="GO" id="GO:0031902">
    <property type="term" value="C:late endosome membrane"/>
    <property type="evidence" value="ECO:0007669"/>
    <property type="project" value="TreeGrafter"/>
</dbReference>
<evidence type="ECO:0000256" key="3">
    <source>
        <dbReference type="ARBA" id="ARBA00022448"/>
    </source>
</evidence>
<evidence type="ECO:0000256" key="1">
    <source>
        <dbReference type="ARBA" id="ARBA00004163"/>
    </source>
</evidence>
<evidence type="ECO:0000256" key="7">
    <source>
        <dbReference type="ARBA" id="ARBA00022989"/>
    </source>
</evidence>
<dbReference type="EMBL" id="JANBVO010000022">
    <property type="protein sequence ID" value="KAJ9142430.1"/>
    <property type="molecule type" value="Genomic_DNA"/>
</dbReference>
<keyword evidence="15" id="KW-1185">Reference proteome</keyword>
<gene>
    <name evidence="14" type="ORF">NKR23_g7206</name>
</gene>
<sequence length="229" mass="25964">MNTTFNLAVKQSKAIRQELSSLSDPSQPARISPAAVGSLSASLTAFSRTLDEYNGLAKQELNPAKQEKALERIKNFRSELAEFRSQFDSVKSVQEDAIHSQNRGELLGRRPYITSTPENPYANTASSSLDQQQIPREDHALREQRFFQDTHAALDQYIAQGQAVLGDLGMQREVLKNTQKRLYSVGNTLGLSGDTIRMIERRAREDKWIFWAGVVVFVLFCWLCLHYLR</sequence>
<dbReference type="GO" id="GO:0000139">
    <property type="term" value="C:Golgi membrane"/>
    <property type="evidence" value="ECO:0007669"/>
    <property type="project" value="UniProtKB-SubCell"/>
</dbReference>
<evidence type="ECO:0000313" key="14">
    <source>
        <dbReference type="EMBL" id="KAJ9142430.1"/>
    </source>
</evidence>
<evidence type="ECO:0000256" key="9">
    <source>
        <dbReference type="ARBA" id="ARBA00023136"/>
    </source>
</evidence>
<keyword evidence="9 12" id="KW-0472">Membrane</keyword>
<evidence type="ECO:0000256" key="6">
    <source>
        <dbReference type="ARBA" id="ARBA00022927"/>
    </source>
</evidence>
<dbReference type="GO" id="GO:0000149">
    <property type="term" value="F:SNARE binding"/>
    <property type="evidence" value="ECO:0007669"/>
    <property type="project" value="TreeGrafter"/>
</dbReference>
<proteinExistence type="inferred from homology"/>
<dbReference type="GO" id="GO:0005484">
    <property type="term" value="F:SNAP receptor activity"/>
    <property type="evidence" value="ECO:0007669"/>
    <property type="project" value="InterPro"/>
</dbReference>
<evidence type="ECO:0000256" key="5">
    <source>
        <dbReference type="ARBA" id="ARBA00022892"/>
    </source>
</evidence>
<comment type="subcellular location">
    <subcellularLocation>
        <location evidence="1">Endoplasmic reticulum membrane</location>
        <topology evidence="1">Single-pass type IV membrane protein</topology>
    </subcellularLocation>
    <subcellularLocation>
        <location evidence="2">Golgi apparatus membrane</location>
        <topology evidence="2">Single-pass type IV membrane protein</topology>
    </subcellularLocation>
</comment>
<dbReference type="CDD" id="cd15863">
    <property type="entry name" value="SNARE_GS27"/>
    <property type="match status" value="1"/>
</dbReference>
<comment type="caution">
    <text evidence="14">The sequence shown here is derived from an EMBL/GenBank/DDBJ whole genome shotgun (WGS) entry which is preliminary data.</text>
</comment>
<accession>A0AA38RU14</accession>
<dbReference type="Gene3D" id="1.20.5.110">
    <property type="match status" value="1"/>
</dbReference>
<keyword evidence="3 12" id="KW-0813">Transport</keyword>
<dbReference type="SUPFAM" id="SSF58038">
    <property type="entry name" value="SNARE fusion complex"/>
    <property type="match status" value="1"/>
</dbReference>
<evidence type="ECO:0000256" key="13">
    <source>
        <dbReference type="SAM" id="Phobius"/>
    </source>
</evidence>
<evidence type="ECO:0000256" key="4">
    <source>
        <dbReference type="ARBA" id="ARBA00022692"/>
    </source>
</evidence>
<dbReference type="InterPro" id="IPR027027">
    <property type="entry name" value="GOSR2/Membrin/Bos1"/>
</dbReference>
<dbReference type="Proteomes" id="UP001174694">
    <property type="component" value="Unassembled WGS sequence"/>
</dbReference>
<organism evidence="14 15">
    <name type="scientific">Pleurostoma richardsiae</name>
    <dbReference type="NCBI Taxonomy" id="41990"/>
    <lineage>
        <taxon>Eukaryota</taxon>
        <taxon>Fungi</taxon>
        <taxon>Dikarya</taxon>
        <taxon>Ascomycota</taxon>
        <taxon>Pezizomycotina</taxon>
        <taxon>Sordariomycetes</taxon>
        <taxon>Sordariomycetidae</taxon>
        <taxon>Calosphaeriales</taxon>
        <taxon>Pleurostomataceae</taxon>
        <taxon>Pleurostoma</taxon>
    </lineage>
</organism>
<evidence type="ECO:0000256" key="12">
    <source>
        <dbReference type="PIRNR" id="PIRNR028865"/>
    </source>
</evidence>
<dbReference type="GO" id="GO:0005789">
    <property type="term" value="C:endoplasmic reticulum membrane"/>
    <property type="evidence" value="ECO:0007669"/>
    <property type="project" value="UniProtKB-SubCell"/>
</dbReference>
<dbReference type="GO" id="GO:0006888">
    <property type="term" value="P:endoplasmic reticulum to Golgi vesicle-mediated transport"/>
    <property type="evidence" value="ECO:0007669"/>
    <property type="project" value="TreeGrafter"/>
</dbReference>
<evidence type="ECO:0000313" key="15">
    <source>
        <dbReference type="Proteomes" id="UP001174694"/>
    </source>
</evidence>
<keyword evidence="5" id="KW-0931">ER-Golgi transport</keyword>
<dbReference type="GO" id="GO:0012507">
    <property type="term" value="C:ER to Golgi transport vesicle membrane"/>
    <property type="evidence" value="ECO:0007669"/>
    <property type="project" value="TreeGrafter"/>
</dbReference>
<dbReference type="PANTHER" id="PTHR21230">
    <property type="entry name" value="VESICLE TRANSPORT V-SNARE PROTEIN VTI1-RELATED"/>
    <property type="match status" value="1"/>
</dbReference>
<dbReference type="GO" id="GO:0015031">
    <property type="term" value="P:protein transport"/>
    <property type="evidence" value="ECO:0007669"/>
    <property type="project" value="UniProtKB-KW"/>
</dbReference>
<dbReference type="GO" id="GO:0006906">
    <property type="term" value="P:vesicle fusion"/>
    <property type="evidence" value="ECO:0007669"/>
    <property type="project" value="TreeGrafter"/>
</dbReference>
<keyword evidence="6 12" id="KW-0653">Protein transport</keyword>
<comment type="function">
    <text evidence="12">SNARE required for protein transport between the ER and the Golgi complex.</text>
</comment>
<evidence type="ECO:0000256" key="10">
    <source>
        <dbReference type="ARBA" id="ARBA00037983"/>
    </source>
</evidence>
<dbReference type="PANTHER" id="PTHR21230:SF1">
    <property type="entry name" value="GOLGI SNAP RECEPTOR COMPLEX MEMBER 2"/>
    <property type="match status" value="1"/>
</dbReference>
<keyword evidence="8" id="KW-0333">Golgi apparatus</keyword>
<dbReference type="PIRSF" id="PIRSF028865">
    <property type="entry name" value="Membrin-2"/>
    <property type="match status" value="1"/>
</dbReference>
<reference evidence="14" key="1">
    <citation type="submission" date="2022-07" db="EMBL/GenBank/DDBJ databases">
        <title>Fungi with potential for degradation of polypropylene.</title>
        <authorList>
            <person name="Gostincar C."/>
        </authorList>
    </citation>
    <scope>NUCLEOTIDE SEQUENCE</scope>
    <source>
        <strain evidence="14">EXF-13308</strain>
    </source>
</reference>
<feature type="transmembrane region" description="Helical" evidence="13">
    <location>
        <begin position="208"/>
        <end position="228"/>
    </location>
</feature>
<evidence type="ECO:0000256" key="11">
    <source>
        <dbReference type="ARBA" id="ARBA00040957"/>
    </source>
</evidence>
<comment type="similarity">
    <text evidence="10 12">Belongs to the BOS1 family.</text>
</comment>
<evidence type="ECO:0000256" key="2">
    <source>
        <dbReference type="ARBA" id="ARBA00004409"/>
    </source>
</evidence>
<dbReference type="GO" id="GO:0031201">
    <property type="term" value="C:SNARE complex"/>
    <property type="evidence" value="ECO:0007669"/>
    <property type="project" value="TreeGrafter"/>
</dbReference>
<dbReference type="AlphaFoldDB" id="A0AA38RU14"/>
<name>A0AA38RU14_9PEZI</name>
<dbReference type="FunFam" id="1.20.5.110:FF:000054">
    <property type="entry name" value="Protein transport protein BOS1"/>
    <property type="match status" value="1"/>
</dbReference>
<protein>
    <recommendedName>
        <fullName evidence="11 12">Protein transport protein BOS1</fullName>
    </recommendedName>
</protein>
<keyword evidence="7 13" id="KW-1133">Transmembrane helix</keyword>
<evidence type="ECO:0000256" key="8">
    <source>
        <dbReference type="ARBA" id="ARBA00023034"/>
    </source>
</evidence>
<dbReference type="Pfam" id="PF12352">
    <property type="entry name" value="V-SNARE_C"/>
    <property type="match status" value="1"/>
</dbReference>
<keyword evidence="4 13" id="KW-0812">Transmembrane</keyword>